<evidence type="ECO:0000256" key="4">
    <source>
        <dbReference type="ARBA" id="ARBA00023157"/>
    </source>
</evidence>
<dbReference type="PROSITE" id="PS00135">
    <property type="entry name" value="TRYPSIN_SER"/>
    <property type="match status" value="1"/>
</dbReference>
<dbReference type="InterPro" id="IPR018114">
    <property type="entry name" value="TRYPSIN_HIS"/>
</dbReference>
<evidence type="ECO:0000313" key="10">
    <source>
        <dbReference type="EMBL" id="KNC33136.1"/>
    </source>
</evidence>
<feature type="domain" description="Peptidase S1" evidence="9">
    <location>
        <begin position="442"/>
        <end position="734"/>
    </location>
</feature>
<organism evidence="10 11">
    <name type="scientific">Lucilia cuprina</name>
    <name type="common">Green bottle fly</name>
    <name type="synonym">Australian sheep blowfly</name>
    <dbReference type="NCBI Taxonomy" id="7375"/>
    <lineage>
        <taxon>Eukaryota</taxon>
        <taxon>Metazoa</taxon>
        <taxon>Ecdysozoa</taxon>
        <taxon>Arthropoda</taxon>
        <taxon>Hexapoda</taxon>
        <taxon>Insecta</taxon>
        <taxon>Pterygota</taxon>
        <taxon>Neoptera</taxon>
        <taxon>Endopterygota</taxon>
        <taxon>Diptera</taxon>
        <taxon>Brachycera</taxon>
        <taxon>Muscomorpha</taxon>
        <taxon>Oestroidea</taxon>
        <taxon>Calliphoridae</taxon>
        <taxon>Luciliinae</taxon>
        <taxon>Lucilia</taxon>
    </lineage>
</organism>
<dbReference type="OrthoDB" id="6380398at2759"/>
<keyword evidence="7" id="KW-0378">Hydrolase</keyword>
<evidence type="ECO:0000256" key="2">
    <source>
        <dbReference type="ARBA" id="ARBA00022837"/>
    </source>
</evidence>
<dbReference type="GO" id="GO:0004252">
    <property type="term" value="F:serine-type endopeptidase activity"/>
    <property type="evidence" value="ECO:0007669"/>
    <property type="project" value="InterPro"/>
</dbReference>
<dbReference type="InterPro" id="IPR051487">
    <property type="entry name" value="Ser/Thr_Proteases_Immune/Dev"/>
</dbReference>
<dbReference type="AlphaFoldDB" id="A0A0L0CLK6"/>
<evidence type="ECO:0000259" key="9">
    <source>
        <dbReference type="PROSITE" id="PS50240"/>
    </source>
</evidence>
<gene>
    <name evidence="10" type="ORF">FF38_03664</name>
</gene>
<dbReference type="PANTHER" id="PTHR24256">
    <property type="entry name" value="TRYPTASE-RELATED"/>
    <property type="match status" value="1"/>
</dbReference>
<evidence type="ECO:0000256" key="8">
    <source>
        <dbReference type="SAM" id="MobiDB-lite"/>
    </source>
</evidence>
<evidence type="ECO:0000256" key="7">
    <source>
        <dbReference type="RuleBase" id="RU363034"/>
    </source>
</evidence>
<keyword evidence="3" id="KW-0865">Zymogen</keyword>
<dbReference type="InterPro" id="IPR009003">
    <property type="entry name" value="Peptidase_S1_PA"/>
</dbReference>
<keyword evidence="4" id="KW-1015">Disulfide bond</keyword>
<proteinExistence type="inferred from homology"/>
<protein>
    <submittedName>
        <fullName evidence="10">Serine protease snake</fullName>
    </submittedName>
</protein>
<dbReference type="GO" id="GO:0006508">
    <property type="term" value="P:proteolysis"/>
    <property type="evidence" value="ECO:0007669"/>
    <property type="project" value="UniProtKB-KW"/>
</dbReference>
<keyword evidence="2" id="KW-0106">Calcium</keyword>
<dbReference type="InterPro" id="IPR033116">
    <property type="entry name" value="TRYPSIN_SER"/>
</dbReference>
<keyword evidence="5" id="KW-0325">Glycoprotein</keyword>
<evidence type="ECO:0000256" key="3">
    <source>
        <dbReference type="ARBA" id="ARBA00023145"/>
    </source>
</evidence>
<dbReference type="PRINTS" id="PR00722">
    <property type="entry name" value="CHYMOTRYPSIN"/>
</dbReference>
<comment type="similarity">
    <text evidence="6">Belongs to the peptidase S1 family. CLIP subfamily.</text>
</comment>
<dbReference type="CDD" id="cd00190">
    <property type="entry name" value="Tryp_SPc"/>
    <property type="match status" value="1"/>
</dbReference>
<feature type="compositionally biased region" description="Basic residues" evidence="8">
    <location>
        <begin position="654"/>
        <end position="663"/>
    </location>
</feature>
<keyword evidence="11" id="KW-1185">Reference proteome</keyword>
<evidence type="ECO:0000256" key="5">
    <source>
        <dbReference type="ARBA" id="ARBA00023180"/>
    </source>
</evidence>
<dbReference type="SUPFAM" id="SSF50494">
    <property type="entry name" value="Trypsin-like serine proteases"/>
    <property type="match status" value="1"/>
</dbReference>
<dbReference type="FunFam" id="2.40.10.10:FF:000028">
    <property type="entry name" value="Serine protease easter"/>
    <property type="match status" value="1"/>
</dbReference>
<sequence length="752" mass="84783">MNPRLYNLLPWEQIARRDVGIYLVPVIGEVPSSVNQNPLTQNQFTVSNNVQKQNLLNSGTIGDQYRIKQYNTNRRQNPKPALQGVTIVQGHVIEIGRPSSGNLATNQQYSTIKPPRRNIQERALNSQLSANIVTNQQYSNIPIPKRNTQGRSLTGTSTSTNFLTIQQQVTTQRNPKVEAFYTPPSVNFATIQQYSNIPLRNRNIQERSVGTSSSAKNQQFSSIQISNRKTPERATRTPPSANFATNQQFSTTQLPNRHSQGRAITTPTFANVITTQQYFNIPEPNRKTQERAIGIPSSANFVQNQQFSNTQLLNRNGGQATANLNTPQEYSSSQQLPKRNIVNHDSAMFESRFGADDNFSSNRSTHPDVYQYQYSKGWSVHEALSVNDLVKPHLQYQKNLKYSTPYTPEAQYYQKFYNIYNDVENHGRQDLIQYEKESVNDDFNGRSIVAPGQYPHMAAIGFLSNEDKIEFKCGGSLISDLFVITAAHCCYLSGETPIIVKLGIINLKDQTGNSNPQRRAIKEIIVHPSYNSNTTYHDIALLQLQKPVEFTKFVRPILLWTSDHIPYERVFTMGYGSTSFAKAPTNILTELSLSLIPWQKCKQSLPPNEKTPHGITETQLCGRDLEKNRDTCQGDSGGPLQLNLEHRKHRNTYRYYVGRKKRNSKDSTSSNGGSGEGDDKKKKEGGSKKKSSGGKSLGCDIFNDAAMENAYYVCHNVQDVLKSRGFAWPDGQKKKKKGEYVMAITHDINYTP</sequence>
<dbReference type="InterPro" id="IPR001254">
    <property type="entry name" value="Trypsin_dom"/>
</dbReference>
<keyword evidence="7" id="KW-0720">Serine protease</keyword>
<accession>A0A0L0CLK6</accession>
<evidence type="ECO:0000256" key="1">
    <source>
        <dbReference type="ARBA" id="ARBA00022729"/>
    </source>
</evidence>
<keyword evidence="7 10" id="KW-0645">Protease</keyword>
<dbReference type="PROSITE" id="PS00134">
    <property type="entry name" value="TRYPSIN_HIS"/>
    <property type="match status" value="1"/>
</dbReference>
<evidence type="ECO:0000256" key="6">
    <source>
        <dbReference type="ARBA" id="ARBA00024195"/>
    </source>
</evidence>
<feature type="compositionally biased region" description="Basic and acidic residues" evidence="8">
    <location>
        <begin position="677"/>
        <end position="687"/>
    </location>
</feature>
<dbReference type="PROSITE" id="PS50240">
    <property type="entry name" value="TRYPSIN_DOM"/>
    <property type="match status" value="1"/>
</dbReference>
<feature type="region of interest" description="Disordered" evidence="8">
    <location>
        <begin position="207"/>
        <end position="260"/>
    </location>
</feature>
<comment type="caution">
    <text evidence="10">The sequence shown here is derived from an EMBL/GenBank/DDBJ whole genome shotgun (WGS) entry which is preliminary data.</text>
</comment>
<feature type="region of interest" description="Disordered" evidence="8">
    <location>
        <begin position="654"/>
        <end position="694"/>
    </location>
</feature>
<reference evidence="10 11" key="1">
    <citation type="journal article" date="2015" name="Nat. Commun.">
        <title>Lucilia cuprina genome unlocks parasitic fly biology to underpin future interventions.</title>
        <authorList>
            <person name="Anstead C.A."/>
            <person name="Korhonen P.K."/>
            <person name="Young N.D."/>
            <person name="Hall R.S."/>
            <person name="Jex A.R."/>
            <person name="Murali S.C."/>
            <person name="Hughes D.S."/>
            <person name="Lee S.F."/>
            <person name="Perry T."/>
            <person name="Stroehlein A.J."/>
            <person name="Ansell B.R."/>
            <person name="Breugelmans B."/>
            <person name="Hofmann A."/>
            <person name="Qu J."/>
            <person name="Dugan S."/>
            <person name="Lee S.L."/>
            <person name="Chao H."/>
            <person name="Dinh H."/>
            <person name="Han Y."/>
            <person name="Doddapaneni H.V."/>
            <person name="Worley K.C."/>
            <person name="Muzny D.M."/>
            <person name="Ioannidis P."/>
            <person name="Waterhouse R.M."/>
            <person name="Zdobnov E.M."/>
            <person name="James P.J."/>
            <person name="Bagnall N.H."/>
            <person name="Kotze A.C."/>
            <person name="Gibbs R.A."/>
            <person name="Richards S."/>
            <person name="Batterham P."/>
            <person name="Gasser R.B."/>
        </authorList>
    </citation>
    <scope>NUCLEOTIDE SEQUENCE [LARGE SCALE GENOMIC DNA]</scope>
    <source>
        <strain evidence="10 11">LS</strain>
        <tissue evidence="10">Full body</tissue>
    </source>
</reference>
<dbReference type="InterPro" id="IPR001314">
    <property type="entry name" value="Peptidase_S1A"/>
</dbReference>
<dbReference type="Gene3D" id="2.40.10.10">
    <property type="entry name" value="Trypsin-like serine proteases"/>
    <property type="match status" value="1"/>
</dbReference>
<feature type="compositionally biased region" description="Polar residues" evidence="8">
    <location>
        <begin position="237"/>
        <end position="260"/>
    </location>
</feature>
<dbReference type="Proteomes" id="UP000037069">
    <property type="component" value="Unassembled WGS sequence"/>
</dbReference>
<feature type="compositionally biased region" description="Polar residues" evidence="8">
    <location>
        <begin position="207"/>
        <end position="228"/>
    </location>
</feature>
<evidence type="ECO:0000313" key="11">
    <source>
        <dbReference type="Proteomes" id="UP000037069"/>
    </source>
</evidence>
<dbReference type="Pfam" id="PF00089">
    <property type="entry name" value="Trypsin"/>
    <property type="match status" value="1"/>
</dbReference>
<dbReference type="InterPro" id="IPR043504">
    <property type="entry name" value="Peptidase_S1_PA_chymotrypsin"/>
</dbReference>
<keyword evidence="1" id="KW-0732">Signal</keyword>
<name>A0A0L0CLK6_LUCCU</name>
<dbReference type="SMART" id="SM00020">
    <property type="entry name" value="Tryp_SPc"/>
    <property type="match status" value="1"/>
</dbReference>
<dbReference type="EMBL" id="JRES01000232">
    <property type="protein sequence ID" value="KNC33136.1"/>
    <property type="molecule type" value="Genomic_DNA"/>
</dbReference>